<dbReference type="PANTHER" id="PTHR10848">
    <property type="entry name" value="MEIOTIC RECOMBINATION PROTEIN SPO11"/>
    <property type="match status" value="1"/>
</dbReference>
<dbReference type="GO" id="GO:0007131">
    <property type="term" value="P:reciprocal meiotic recombination"/>
    <property type="evidence" value="ECO:0007669"/>
    <property type="project" value="TreeGrafter"/>
</dbReference>
<accession>A0A1X7VQZ1</accession>
<dbReference type="InParanoid" id="A0A1X7VQZ1"/>
<dbReference type="PRINTS" id="PR01550">
    <property type="entry name" value="TOP6AFAMILY"/>
</dbReference>
<evidence type="ECO:0000259" key="13">
    <source>
        <dbReference type="Pfam" id="PF04406"/>
    </source>
</evidence>
<evidence type="ECO:0000256" key="6">
    <source>
        <dbReference type="ARBA" id="ARBA00022723"/>
    </source>
</evidence>
<dbReference type="SUPFAM" id="SSF56726">
    <property type="entry name" value="DNA topoisomerase IV, alpha subunit"/>
    <property type="match status" value="1"/>
</dbReference>
<dbReference type="GO" id="GO:0046872">
    <property type="term" value="F:metal ion binding"/>
    <property type="evidence" value="ECO:0007669"/>
    <property type="project" value="UniProtKB-KW"/>
</dbReference>
<evidence type="ECO:0000256" key="10">
    <source>
        <dbReference type="ARBA" id="ARBA00023235"/>
    </source>
</evidence>
<dbReference type="PRINTS" id="PR01551">
    <property type="entry name" value="SPO11HOMOLOG"/>
</dbReference>
<dbReference type="EC" id="5.6.2.2" evidence="5"/>
<dbReference type="OrthoDB" id="5377392at2759"/>
<evidence type="ECO:0000256" key="12">
    <source>
        <dbReference type="PROSITE-ProRule" id="PRU01385"/>
    </source>
</evidence>
<sequence>MEATDEEWSDARRLSKEETLRLIETKVLELLRAVKQGENPSMTLVNRSGSNALRDRRGVLHLGQHRTTRYLFPKRSEGRTGRLSLRSGAQSFARIWQALALVYQLVQEGKTATQREAYYCLVKHFKSQIEFNNTLQGMQALRLVAYHISGGIAGLLLWKENDGNWENCSASSNGKRIPGSIDDTTHQFRSMGARYILVVEKDAVFTYLCGQRIWDSLPCILMTGCGYPSLSVRALLKQLQTQFDLPVLGLFDYNPHGLRILLTYRYGSVRMGTESYAYAVDIHWLGVHYKDLFEDDGSPKVSPSSLQTWTASDQRVSNGLKSRLQHCTGVPDYIRELEIMERKETKAEIEALNGHGAAGGGMDTLESKIIHKILCKKYY</sequence>
<reference evidence="15" key="1">
    <citation type="submission" date="2017-05" db="UniProtKB">
        <authorList>
            <consortium name="EnsemblMetazoa"/>
        </authorList>
    </citation>
    <scope>IDENTIFICATION</scope>
</reference>
<evidence type="ECO:0000256" key="2">
    <source>
        <dbReference type="ARBA" id="ARBA00001946"/>
    </source>
</evidence>
<evidence type="ECO:0000256" key="7">
    <source>
        <dbReference type="ARBA" id="ARBA00022842"/>
    </source>
</evidence>
<evidence type="ECO:0000256" key="8">
    <source>
        <dbReference type="ARBA" id="ARBA00023029"/>
    </source>
</evidence>
<dbReference type="PANTHER" id="PTHR10848:SF0">
    <property type="entry name" value="MEIOTIC RECOMBINATION PROTEIN SPO11"/>
    <property type="match status" value="1"/>
</dbReference>
<evidence type="ECO:0000313" key="15">
    <source>
        <dbReference type="EnsemblMetazoa" id="Aqu2.1.42250_001"/>
    </source>
</evidence>
<dbReference type="GO" id="GO:0003918">
    <property type="term" value="F:DNA topoisomerase type II (double strand cut, ATP-hydrolyzing) activity"/>
    <property type="evidence" value="ECO:0007669"/>
    <property type="project" value="UniProtKB-UniRule"/>
</dbReference>
<dbReference type="InterPro" id="IPR002815">
    <property type="entry name" value="Spo11/TopoVI_A"/>
</dbReference>
<feature type="domain" description="Topoisomerase 6 subunit A/Spo11 TOPRIM" evidence="14">
    <location>
        <begin position="195"/>
        <end position="356"/>
    </location>
</feature>
<dbReference type="Pfam" id="PF04406">
    <property type="entry name" value="TP6A_N"/>
    <property type="match status" value="1"/>
</dbReference>
<evidence type="ECO:0000256" key="3">
    <source>
        <dbReference type="ARBA" id="ARBA00004123"/>
    </source>
</evidence>
<dbReference type="CDD" id="cd00223">
    <property type="entry name" value="TOPRIM_TopoIIB_SPO"/>
    <property type="match status" value="1"/>
</dbReference>
<dbReference type="InterPro" id="IPR034136">
    <property type="entry name" value="TOPRIM_Topo6A/Spo11"/>
</dbReference>
<evidence type="ECO:0000256" key="11">
    <source>
        <dbReference type="ARBA" id="ARBA00023242"/>
    </source>
</evidence>
<comment type="catalytic activity">
    <reaction evidence="1 12">
        <text>ATP-dependent breakage, passage and rejoining of double-stranded DNA.</text>
        <dbReference type="EC" id="5.6.2.2"/>
    </reaction>
</comment>
<keyword evidence="6" id="KW-0479">Metal-binding</keyword>
<organism evidence="15">
    <name type="scientific">Amphimedon queenslandica</name>
    <name type="common">Sponge</name>
    <dbReference type="NCBI Taxonomy" id="400682"/>
    <lineage>
        <taxon>Eukaryota</taxon>
        <taxon>Metazoa</taxon>
        <taxon>Porifera</taxon>
        <taxon>Demospongiae</taxon>
        <taxon>Heteroscleromorpha</taxon>
        <taxon>Haplosclerida</taxon>
        <taxon>Niphatidae</taxon>
        <taxon>Amphimedon</taxon>
    </lineage>
</organism>
<dbReference type="GO" id="GO:0042138">
    <property type="term" value="P:meiotic DNA double-strand break formation"/>
    <property type="evidence" value="ECO:0007669"/>
    <property type="project" value="InterPro"/>
</dbReference>
<evidence type="ECO:0000256" key="1">
    <source>
        <dbReference type="ARBA" id="ARBA00000185"/>
    </source>
</evidence>
<feature type="active site" description="O-(5'-phospho-DNA)-tyrosine intermediate" evidence="12">
    <location>
        <position position="119"/>
    </location>
</feature>
<proteinExistence type="inferred from homology"/>
<dbReference type="GO" id="GO:0005524">
    <property type="term" value="F:ATP binding"/>
    <property type="evidence" value="ECO:0007669"/>
    <property type="project" value="InterPro"/>
</dbReference>
<dbReference type="InterPro" id="IPR013049">
    <property type="entry name" value="Spo11/TopoVI_A_N"/>
</dbReference>
<dbReference type="Gene3D" id="1.10.10.10">
    <property type="entry name" value="Winged helix-like DNA-binding domain superfamily/Winged helix DNA-binding domain"/>
    <property type="match status" value="1"/>
</dbReference>
<dbReference type="AlphaFoldDB" id="A0A1X7VQZ1"/>
<dbReference type="GO" id="GO:0000228">
    <property type="term" value="C:nuclear chromosome"/>
    <property type="evidence" value="ECO:0007669"/>
    <property type="project" value="TreeGrafter"/>
</dbReference>
<protein>
    <recommendedName>
        <fullName evidence="5">DNA topoisomerase (ATP-hydrolyzing)</fullName>
        <ecNumber evidence="5">5.6.2.2</ecNumber>
    </recommendedName>
</protein>
<feature type="domain" description="Spo11/DNA topoisomerase VI subunit A N-terminal" evidence="13">
    <location>
        <begin position="91"/>
        <end position="137"/>
    </location>
</feature>
<keyword evidence="11" id="KW-0539">Nucleus</keyword>
<dbReference type="GO" id="GO:0000706">
    <property type="term" value="P:meiotic DNA double-strand break processing"/>
    <property type="evidence" value="ECO:0007669"/>
    <property type="project" value="TreeGrafter"/>
</dbReference>
<evidence type="ECO:0000259" key="14">
    <source>
        <dbReference type="Pfam" id="PF21180"/>
    </source>
</evidence>
<evidence type="ECO:0000256" key="4">
    <source>
        <dbReference type="ARBA" id="ARBA00006559"/>
    </source>
</evidence>
<name>A0A1X7VQZ1_AMPQE</name>
<evidence type="ECO:0000256" key="9">
    <source>
        <dbReference type="ARBA" id="ARBA00023125"/>
    </source>
</evidence>
<keyword evidence="7" id="KW-0460">Magnesium</keyword>
<dbReference type="InterPro" id="IPR036388">
    <property type="entry name" value="WH-like_DNA-bd_sf"/>
</dbReference>
<dbReference type="PROSITE" id="PS52041">
    <property type="entry name" value="TOPO_IIB"/>
    <property type="match status" value="1"/>
</dbReference>
<comment type="subcellular location">
    <subcellularLocation>
        <location evidence="3">Nucleus</location>
    </subcellularLocation>
</comment>
<dbReference type="Pfam" id="PF21180">
    <property type="entry name" value="TOP6A-Spo11_Toprim"/>
    <property type="match status" value="1"/>
</dbReference>
<comment type="similarity">
    <text evidence="4 12">Belongs to the TOP6A family.</text>
</comment>
<evidence type="ECO:0000256" key="5">
    <source>
        <dbReference type="ARBA" id="ARBA00012895"/>
    </source>
</evidence>
<dbReference type="STRING" id="400682.A0A1X7VQZ1"/>
<keyword evidence="8 12" id="KW-0799">Topoisomerase</keyword>
<keyword evidence="10 12" id="KW-0413">Isomerase</keyword>
<dbReference type="InterPro" id="IPR036078">
    <property type="entry name" value="Spo11/TopoVI_A_sf"/>
</dbReference>
<dbReference type="Gene3D" id="3.40.1360.10">
    <property type="match status" value="1"/>
</dbReference>
<keyword evidence="9 12" id="KW-0238">DNA-binding</keyword>
<dbReference type="GO" id="GO:0003677">
    <property type="term" value="F:DNA binding"/>
    <property type="evidence" value="ECO:0007669"/>
    <property type="project" value="UniProtKB-UniRule"/>
</dbReference>
<dbReference type="EnsemblMetazoa" id="Aqu2.1.42250_001">
    <property type="protein sequence ID" value="Aqu2.1.42250_001"/>
    <property type="gene ID" value="Aqu2.1.42250"/>
</dbReference>
<comment type="cofactor">
    <cofactor evidence="2">
        <name>Mg(2+)</name>
        <dbReference type="ChEBI" id="CHEBI:18420"/>
    </cofactor>
</comment>
<dbReference type="InterPro" id="IPR013048">
    <property type="entry name" value="Meiotic_Spo11"/>
</dbReference>